<dbReference type="GeneID" id="108018980"/>
<dbReference type="InterPro" id="IPR000238">
    <property type="entry name" value="RbfA"/>
</dbReference>
<feature type="region of interest" description="Disordered" evidence="1">
    <location>
        <begin position="64"/>
        <end position="98"/>
    </location>
</feature>
<feature type="region of interest" description="Disordered" evidence="1">
    <location>
        <begin position="219"/>
        <end position="240"/>
    </location>
</feature>
<proteinExistence type="predicted"/>
<keyword evidence="2" id="KW-1185">Reference proteome</keyword>
<dbReference type="Proteomes" id="UP001652628">
    <property type="component" value="Chromosome X"/>
</dbReference>
<reference evidence="3" key="1">
    <citation type="submission" date="2025-08" db="UniProtKB">
        <authorList>
            <consortium name="RefSeq"/>
        </authorList>
    </citation>
    <scope>IDENTIFICATION</scope>
</reference>
<dbReference type="RefSeq" id="XP_016942074.2">
    <property type="nucleotide sequence ID" value="XM_017086585.4"/>
</dbReference>
<dbReference type="InterPro" id="IPR023799">
    <property type="entry name" value="RbfA_dom_sf"/>
</dbReference>
<dbReference type="Gene3D" id="3.30.300.20">
    <property type="match status" value="1"/>
</dbReference>
<dbReference type="PANTHER" id="PTHR14725">
    <property type="entry name" value="RIBOSOME-BINDING FACTOR A, MITOCHONDRIAL-RELATED"/>
    <property type="match status" value="1"/>
</dbReference>
<dbReference type="GO" id="GO:0006364">
    <property type="term" value="P:rRNA processing"/>
    <property type="evidence" value="ECO:0007669"/>
    <property type="project" value="InterPro"/>
</dbReference>
<accession>A0AB39ZSH1</accession>
<dbReference type="PANTHER" id="PTHR14725:SF0">
    <property type="entry name" value="RIBOSOME-BINDING FACTOR A, MITOCHONDRIAL-RELATED"/>
    <property type="match status" value="1"/>
</dbReference>
<dbReference type="InterPro" id="IPR039212">
    <property type="entry name" value="RBFA_mitochondrial"/>
</dbReference>
<name>A0AB39ZSH1_DROSZ</name>
<organism evidence="2 3">
    <name type="scientific">Drosophila suzukii</name>
    <name type="common">Spotted-wing drosophila fruit fly</name>
    <dbReference type="NCBI Taxonomy" id="28584"/>
    <lineage>
        <taxon>Eukaryota</taxon>
        <taxon>Metazoa</taxon>
        <taxon>Ecdysozoa</taxon>
        <taxon>Arthropoda</taxon>
        <taxon>Hexapoda</taxon>
        <taxon>Insecta</taxon>
        <taxon>Pterygota</taxon>
        <taxon>Neoptera</taxon>
        <taxon>Endopterygota</taxon>
        <taxon>Diptera</taxon>
        <taxon>Brachycera</taxon>
        <taxon>Muscomorpha</taxon>
        <taxon>Ephydroidea</taxon>
        <taxon>Drosophilidae</taxon>
        <taxon>Drosophila</taxon>
        <taxon>Sophophora</taxon>
    </lineage>
</organism>
<evidence type="ECO:0000256" key="1">
    <source>
        <dbReference type="SAM" id="MobiDB-lite"/>
    </source>
</evidence>
<evidence type="ECO:0000313" key="3">
    <source>
        <dbReference type="RefSeq" id="XP_016942074.2"/>
    </source>
</evidence>
<dbReference type="SUPFAM" id="SSF89919">
    <property type="entry name" value="Ribosome-binding factor A, RbfA"/>
    <property type="match status" value="1"/>
</dbReference>
<dbReference type="InterPro" id="IPR015946">
    <property type="entry name" value="KH_dom-like_a/b"/>
</dbReference>
<sequence length="286" mass="32103">MQLFQMLTIRVLRLQTGNLAINNVYQRTLSRNKSTKNTKKDNVMRQGKIFSSLFGNRLKGSSSRWYPAPEASSPGGSGNQKSGSSLHALRFGTPHSHSARDNIRRMSVLNKVFMTNITDILATGAVADSIVGQGVQISYVKITSDFSRINVYWMGKDGSTNDVLEDKLNRLSGKLQHELSQLHLMGEVPRIKFVRDKTSSGLYQVQEVLSKLDIQNKHSSSSLNSHTEPEEIDVQSCQAASDTEWPEMRQDFLSFNQSSVMDKILGKMRKSKDAWVHHKQNVSKTS</sequence>
<gene>
    <name evidence="3" type="primary">LOC108018980</name>
</gene>
<protein>
    <submittedName>
        <fullName evidence="3">Ribosome-binding factor A, mitochondrial</fullName>
    </submittedName>
</protein>
<dbReference type="Pfam" id="PF02033">
    <property type="entry name" value="RBFA"/>
    <property type="match status" value="1"/>
</dbReference>
<dbReference type="AlphaFoldDB" id="A0AB39ZSH1"/>
<evidence type="ECO:0000313" key="2">
    <source>
        <dbReference type="Proteomes" id="UP001652628"/>
    </source>
</evidence>